<dbReference type="Gene3D" id="4.10.520.10">
    <property type="entry name" value="IHF-like DNA-binding proteins"/>
    <property type="match status" value="1"/>
</dbReference>
<keyword evidence="1 3" id="KW-0238">DNA-binding</keyword>
<dbReference type="GeneID" id="303368378"/>
<name>A0A1T4QZ64_9SPIR</name>
<evidence type="ECO:0000259" key="2">
    <source>
        <dbReference type="Pfam" id="PF18291"/>
    </source>
</evidence>
<feature type="domain" description="HU" evidence="2">
    <location>
        <begin position="3"/>
        <end position="122"/>
    </location>
</feature>
<gene>
    <name evidence="3" type="ORF">SAMN02745152_02176</name>
</gene>
<dbReference type="GO" id="GO:0003677">
    <property type="term" value="F:DNA binding"/>
    <property type="evidence" value="ECO:0007669"/>
    <property type="project" value="UniProtKB-KW"/>
</dbReference>
<dbReference type="Proteomes" id="UP000190395">
    <property type="component" value="Unassembled WGS sequence"/>
</dbReference>
<dbReference type="SUPFAM" id="SSF47729">
    <property type="entry name" value="IHF-like DNA-binding proteins"/>
    <property type="match status" value="1"/>
</dbReference>
<dbReference type="RefSeq" id="WP_078931890.1">
    <property type="nucleotide sequence ID" value="NZ_FUXC01000021.1"/>
</dbReference>
<protein>
    <submittedName>
        <fullName evidence="3">DNA-binding protein, histone-like, putative</fullName>
    </submittedName>
</protein>
<dbReference type="NCBIfam" id="TIGR01201">
    <property type="entry name" value="HU_rel"/>
    <property type="match status" value="1"/>
</dbReference>
<evidence type="ECO:0000256" key="1">
    <source>
        <dbReference type="ARBA" id="ARBA00023125"/>
    </source>
</evidence>
<sequence length="124" mass="14064">MMYSVTKRQNPLNREADSKYYASAEYGEEIDVNALAKEISKSCTLTPADIVAVIESFLDKMPQYLKSSNRIRLNKFGIFKLSFSSIGHEKAEDVSSNDIKNLRVLFTPSAELKKELSDVSYTRK</sequence>
<reference evidence="3 4" key="1">
    <citation type="submission" date="2017-02" db="EMBL/GenBank/DDBJ databases">
        <authorList>
            <person name="Peterson S.W."/>
        </authorList>
    </citation>
    <scope>NUCLEOTIDE SEQUENCE [LARGE SCALE GENOMIC DNA]</scope>
    <source>
        <strain evidence="3 4">ATCC BAA-909</strain>
    </source>
</reference>
<keyword evidence="4" id="KW-1185">Reference proteome</keyword>
<evidence type="ECO:0000313" key="4">
    <source>
        <dbReference type="Proteomes" id="UP000190395"/>
    </source>
</evidence>
<evidence type="ECO:0000313" key="3">
    <source>
        <dbReference type="EMBL" id="SKA08887.1"/>
    </source>
</evidence>
<dbReference type="InterPro" id="IPR005902">
    <property type="entry name" value="HU_DNA-bd_put"/>
</dbReference>
<dbReference type="OrthoDB" id="360424at2"/>
<dbReference type="InterPro" id="IPR010992">
    <property type="entry name" value="IHF-like_DNA-bd_dom_sf"/>
</dbReference>
<dbReference type="EMBL" id="FUXC01000021">
    <property type="protein sequence ID" value="SKA08887.1"/>
    <property type="molecule type" value="Genomic_DNA"/>
</dbReference>
<dbReference type="AlphaFoldDB" id="A0A1T4QZ64"/>
<organism evidence="3 4">
    <name type="scientific">Treponema berlinense</name>
    <dbReference type="NCBI Taxonomy" id="225004"/>
    <lineage>
        <taxon>Bacteria</taxon>
        <taxon>Pseudomonadati</taxon>
        <taxon>Spirochaetota</taxon>
        <taxon>Spirochaetia</taxon>
        <taxon>Spirochaetales</taxon>
        <taxon>Treponemataceae</taxon>
        <taxon>Treponema</taxon>
    </lineage>
</organism>
<dbReference type="STRING" id="225004.SAMN02745152_02176"/>
<proteinExistence type="predicted"/>
<dbReference type="InterPro" id="IPR041607">
    <property type="entry name" value="HU-HIG"/>
</dbReference>
<accession>A0A1T4QZ64</accession>
<dbReference type="Pfam" id="PF18291">
    <property type="entry name" value="HU-HIG"/>
    <property type="match status" value="1"/>
</dbReference>